<feature type="compositionally biased region" description="Basic and acidic residues" evidence="1">
    <location>
        <begin position="46"/>
        <end position="66"/>
    </location>
</feature>
<reference evidence="2 3" key="1">
    <citation type="submission" date="2023-08" db="EMBL/GenBank/DDBJ databases">
        <authorList>
            <person name="Palmer J.M."/>
        </authorList>
    </citation>
    <scope>NUCLEOTIDE SEQUENCE [LARGE SCALE GENOMIC DNA]</scope>
    <source>
        <strain evidence="2 3">TWF481</strain>
    </source>
</reference>
<dbReference type="Proteomes" id="UP001370758">
    <property type="component" value="Unassembled WGS sequence"/>
</dbReference>
<evidence type="ECO:0000313" key="2">
    <source>
        <dbReference type="EMBL" id="KAK6499657.1"/>
    </source>
</evidence>
<sequence>MQLLATPRTFHTADTSAAAGGLTQTDRQTDCRTESGDTVPLIAMEGRGDTGDSSDEGRVEIGDGWR</sequence>
<keyword evidence="3" id="KW-1185">Reference proteome</keyword>
<dbReference type="AlphaFoldDB" id="A0AAV9VZN2"/>
<comment type="caution">
    <text evidence="2">The sequence shown here is derived from an EMBL/GenBank/DDBJ whole genome shotgun (WGS) entry which is preliminary data.</text>
</comment>
<proteinExistence type="predicted"/>
<protein>
    <submittedName>
        <fullName evidence="2">Uncharacterized protein</fullName>
    </submittedName>
</protein>
<feature type="region of interest" description="Disordered" evidence="1">
    <location>
        <begin position="1"/>
        <end position="66"/>
    </location>
</feature>
<accession>A0AAV9VZN2</accession>
<name>A0AAV9VZN2_9PEZI</name>
<gene>
    <name evidence="2" type="ORF">TWF481_010020</name>
</gene>
<dbReference type="EMBL" id="JAVHJL010000007">
    <property type="protein sequence ID" value="KAK6499657.1"/>
    <property type="molecule type" value="Genomic_DNA"/>
</dbReference>
<organism evidence="2 3">
    <name type="scientific">Arthrobotrys musiformis</name>
    <dbReference type="NCBI Taxonomy" id="47236"/>
    <lineage>
        <taxon>Eukaryota</taxon>
        <taxon>Fungi</taxon>
        <taxon>Dikarya</taxon>
        <taxon>Ascomycota</taxon>
        <taxon>Pezizomycotina</taxon>
        <taxon>Orbiliomycetes</taxon>
        <taxon>Orbiliales</taxon>
        <taxon>Orbiliaceae</taxon>
        <taxon>Arthrobotrys</taxon>
    </lineage>
</organism>
<evidence type="ECO:0000313" key="3">
    <source>
        <dbReference type="Proteomes" id="UP001370758"/>
    </source>
</evidence>
<evidence type="ECO:0000256" key="1">
    <source>
        <dbReference type="SAM" id="MobiDB-lite"/>
    </source>
</evidence>